<proteinExistence type="predicted"/>
<dbReference type="PROSITE" id="PS51186">
    <property type="entry name" value="GNAT"/>
    <property type="match status" value="1"/>
</dbReference>
<comment type="caution">
    <text evidence="2">The sequence shown here is derived from an EMBL/GenBank/DDBJ whole genome shotgun (WGS) entry which is preliminary data.</text>
</comment>
<dbReference type="InterPro" id="IPR000182">
    <property type="entry name" value="GNAT_dom"/>
</dbReference>
<dbReference type="RefSeq" id="WP_065858213.1">
    <property type="nucleotide sequence ID" value="NZ_LYPC01000028.1"/>
</dbReference>
<reference evidence="3" key="1">
    <citation type="submission" date="2016-05" db="EMBL/GenBank/DDBJ databases">
        <title>Paenibacillus oryzae. sp. nov., isolated from the rice root.</title>
        <authorList>
            <person name="Zhang J."/>
            <person name="Zhang X."/>
        </authorList>
    </citation>
    <scope>NUCLEOTIDE SEQUENCE [LARGE SCALE GENOMIC DNA]</scope>
    <source>
        <strain evidence="3">KCTC13222</strain>
    </source>
</reference>
<protein>
    <submittedName>
        <fullName evidence="2">GNAT family acetyltransferase</fullName>
    </submittedName>
</protein>
<dbReference type="GO" id="GO:0016747">
    <property type="term" value="F:acyltransferase activity, transferring groups other than amino-acyl groups"/>
    <property type="evidence" value="ECO:0007669"/>
    <property type="project" value="InterPro"/>
</dbReference>
<dbReference type="Pfam" id="PF00583">
    <property type="entry name" value="Acetyltransf_1"/>
    <property type="match status" value="1"/>
</dbReference>
<dbReference type="InterPro" id="IPR016181">
    <property type="entry name" value="Acyl_CoA_acyltransferase"/>
</dbReference>
<evidence type="ECO:0000313" key="3">
    <source>
        <dbReference type="Proteomes" id="UP000093309"/>
    </source>
</evidence>
<dbReference type="SUPFAM" id="SSF55729">
    <property type="entry name" value="Acyl-CoA N-acyltransferases (Nat)"/>
    <property type="match status" value="1"/>
</dbReference>
<dbReference type="Gene3D" id="3.40.630.30">
    <property type="match status" value="1"/>
</dbReference>
<organism evidence="2 3">
    <name type="scientific">Paenibacillus pectinilyticus</name>
    <dbReference type="NCBI Taxonomy" id="512399"/>
    <lineage>
        <taxon>Bacteria</taxon>
        <taxon>Bacillati</taxon>
        <taxon>Bacillota</taxon>
        <taxon>Bacilli</taxon>
        <taxon>Bacillales</taxon>
        <taxon>Paenibacillaceae</taxon>
        <taxon>Paenibacillus</taxon>
    </lineage>
</organism>
<dbReference type="AlphaFoldDB" id="A0A1C0ZTF7"/>
<evidence type="ECO:0000313" key="2">
    <source>
        <dbReference type="EMBL" id="OCT11303.1"/>
    </source>
</evidence>
<dbReference type="EMBL" id="LYPC01000028">
    <property type="protein sequence ID" value="OCT11303.1"/>
    <property type="molecule type" value="Genomic_DNA"/>
</dbReference>
<keyword evidence="3" id="KW-1185">Reference proteome</keyword>
<dbReference type="CDD" id="cd04301">
    <property type="entry name" value="NAT_SF"/>
    <property type="match status" value="1"/>
</dbReference>
<accession>A0A1C0ZTF7</accession>
<name>A0A1C0ZTF7_9BACL</name>
<dbReference type="OrthoDB" id="1884663at2"/>
<gene>
    <name evidence="2" type="ORF">A8709_06410</name>
</gene>
<sequence>MLVTWDDKYRQDVISLWNEEAVKDGYKELSDISFEHIFVKNPYFDPNCTFVLLADDQVIGFACGCTGEDLPLGKEAGYITCIVVANDFATDDNYFMLLTALEDRFKGLGKKQGDLLFFNPMLLPWYIPDSPKHEHNNAPGVPVESKLYTFLLGAGYIERAQQCAMYLPLSGFTIPDEIRVKEAKASAQGYTIEMFDPGKHAGVEQMLEGLGNPLWQKEIGHAAATGVPVVLAAYQGKAVGFAGPVIRQANGRGYFAGIGVLPDHEGHGLGSILFFKLCEAFREIGTDYMSLYTGMSNPAIRIYERAGFQTVKHFAVMRREFA</sequence>
<evidence type="ECO:0000259" key="1">
    <source>
        <dbReference type="PROSITE" id="PS51186"/>
    </source>
</evidence>
<dbReference type="STRING" id="512399.A8709_06410"/>
<feature type="domain" description="N-acetyltransferase" evidence="1">
    <location>
        <begin position="190"/>
        <end position="322"/>
    </location>
</feature>
<dbReference type="Proteomes" id="UP000093309">
    <property type="component" value="Unassembled WGS sequence"/>
</dbReference>
<keyword evidence="2" id="KW-0808">Transferase</keyword>